<keyword evidence="1" id="KW-0732">Signal</keyword>
<evidence type="ECO:0008006" key="3">
    <source>
        <dbReference type="Google" id="ProtNLM"/>
    </source>
</evidence>
<feature type="signal peptide" evidence="1">
    <location>
        <begin position="1"/>
        <end position="25"/>
    </location>
</feature>
<evidence type="ECO:0000256" key="1">
    <source>
        <dbReference type="SAM" id="SignalP"/>
    </source>
</evidence>
<dbReference type="EMBL" id="CP123384">
    <property type="protein sequence ID" value="XCC94072.1"/>
    <property type="molecule type" value="Genomic_DNA"/>
</dbReference>
<feature type="chain" id="PRO_5043873973" description="DUF4157 domain-containing protein" evidence="1">
    <location>
        <begin position="26"/>
        <end position="291"/>
    </location>
</feature>
<dbReference type="RefSeq" id="WP_353472895.1">
    <property type="nucleotide sequence ID" value="NZ_CP123384.1"/>
</dbReference>
<reference evidence="2" key="1">
    <citation type="submission" date="2023-02" db="EMBL/GenBank/DDBJ databases">
        <title>Description and genomic characterization of Salipiger bruguierae sp. nov., isolated from the sediment of mangrove plant Bruguiera sexangula.</title>
        <authorList>
            <person name="Long M."/>
        </authorList>
    </citation>
    <scope>NUCLEOTIDE SEQUENCE</scope>
    <source>
        <strain evidence="2">H15</strain>
    </source>
</reference>
<organism evidence="2">
    <name type="scientific">Alloyangia sp. H15</name>
    <dbReference type="NCBI Taxonomy" id="3029062"/>
    <lineage>
        <taxon>Bacteria</taxon>
        <taxon>Pseudomonadati</taxon>
        <taxon>Pseudomonadota</taxon>
        <taxon>Alphaproteobacteria</taxon>
        <taxon>Rhodobacterales</taxon>
        <taxon>Roseobacteraceae</taxon>
        <taxon>Alloyangia</taxon>
    </lineage>
</organism>
<accession>A0AAU8AGJ6</accession>
<protein>
    <recommendedName>
        <fullName evidence="3">DUF4157 domain-containing protein</fullName>
    </recommendedName>
</protein>
<evidence type="ECO:0000313" key="2">
    <source>
        <dbReference type="EMBL" id="XCC94072.1"/>
    </source>
</evidence>
<name>A0AAU8AGJ6_9RHOB</name>
<dbReference type="AlphaFoldDB" id="A0AAU8AGJ6"/>
<sequence>MTTLRSMLIYFVLSASVLFPTISHADFWSKARRVVDPGGAIIQDIIEGKKPDEAVKDTADVIVETHKDAVEAVVETGGKIDAATVEFVRQNIGDDFANALSIAQMPDAIGRALTITVTQQASDVVLGNKSLGETFQEAVGIPLAAALRQAHDALSPRAKPLPDDIKTALYAGFSHELVDRARYVETDVEGNLPAIINTLKTKIGETDGTNHAVTVDDIIAFETVPSVLDIGFWAHELIHVRQYRDWGIDKFAAQYATNYKSVENEAEAGSAVFIDALKKARELAELREKLK</sequence>
<proteinExistence type="predicted"/>
<gene>
    <name evidence="2" type="ORF">PVT71_02360</name>
</gene>